<evidence type="ECO:0000256" key="1">
    <source>
        <dbReference type="ARBA" id="ARBA00004127"/>
    </source>
</evidence>
<sequence length="66" mass="7515">MAFGLLYLVNPVELIPDVIPMIGYLDDIAVMAVVLKLVKAELEKYAAWRKARDEYQEALEKLFGDD</sequence>
<evidence type="ECO:0000313" key="6">
    <source>
        <dbReference type="EMBL" id="CAI8800361.1"/>
    </source>
</evidence>
<organism evidence="6 7">
    <name type="scientific">Methylocaldum szegediense</name>
    <dbReference type="NCBI Taxonomy" id="73780"/>
    <lineage>
        <taxon>Bacteria</taxon>
        <taxon>Pseudomonadati</taxon>
        <taxon>Pseudomonadota</taxon>
        <taxon>Gammaproteobacteria</taxon>
        <taxon>Methylococcales</taxon>
        <taxon>Methylococcaceae</taxon>
        <taxon>Methylocaldum</taxon>
    </lineage>
</organism>
<name>A0ABM9I014_9GAMM</name>
<keyword evidence="3" id="KW-1133">Transmembrane helix</keyword>
<keyword evidence="4" id="KW-0472">Membrane</keyword>
<accession>A0ABM9I014</accession>
<evidence type="ECO:0000259" key="5">
    <source>
        <dbReference type="Pfam" id="PF06803"/>
    </source>
</evidence>
<dbReference type="EMBL" id="OX458333">
    <property type="protein sequence ID" value="CAI8800361.1"/>
    <property type="molecule type" value="Genomic_DNA"/>
</dbReference>
<evidence type="ECO:0000256" key="4">
    <source>
        <dbReference type="ARBA" id="ARBA00023136"/>
    </source>
</evidence>
<proteinExistence type="predicted"/>
<gene>
    <name evidence="6" type="ORF">MSZNOR_1580</name>
</gene>
<keyword evidence="7" id="KW-1185">Reference proteome</keyword>
<protein>
    <recommendedName>
        <fullName evidence="5">DUF1232 domain-containing protein</fullName>
    </recommendedName>
</protein>
<keyword evidence="2" id="KW-0812">Transmembrane</keyword>
<evidence type="ECO:0000256" key="2">
    <source>
        <dbReference type="ARBA" id="ARBA00022692"/>
    </source>
</evidence>
<dbReference type="RefSeq" id="WP_317963849.1">
    <property type="nucleotide sequence ID" value="NZ_OX458333.1"/>
</dbReference>
<evidence type="ECO:0000256" key="3">
    <source>
        <dbReference type="ARBA" id="ARBA00022989"/>
    </source>
</evidence>
<feature type="domain" description="DUF1232" evidence="5">
    <location>
        <begin position="2"/>
        <end position="32"/>
    </location>
</feature>
<dbReference type="Pfam" id="PF06803">
    <property type="entry name" value="DUF1232"/>
    <property type="match status" value="1"/>
</dbReference>
<comment type="subcellular location">
    <subcellularLocation>
        <location evidence="1">Endomembrane system</location>
        <topology evidence="1">Multi-pass membrane protein</topology>
    </subcellularLocation>
</comment>
<dbReference type="InterPro" id="IPR010652">
    <property type="entry name" value="DUF1232"/>
</dbReference>
<evidence type="ECO:0000313" key="7">
    <source>
        <dbReference type="Proteomes" id="UP001162030"/>
    </source>
</evidence>
<reference evidence="6 7" key="1">
    <citation type="submission" date="2023-03" db="EMBL/GenBank/DDBJ databases">
        <authorList>
            <person name="Pearce D."/>
        </authorList>
    </citation>
    <scope>NUCLEOTIDE SEQUENCE [LARGE SCALE GENOMIC DNA]</scope>
    <source>
        <strain evidence="6">Msz</strain>
    </source>
</reference>
<dbReference type="Proteomes" id="UP001162030">
    <property type="component" value="Chromosome"/>
</dbReference>